<dbReference type="Proteomes" id="UP000692954">
    <property type="component" value="Unassembled WGS sequence"/>
</dbReference>
<dbReference type="EMBL" id="CAJJDN010000143">
    <property type="protein sequence ID" value="CAD8123247.1"/>
    <property type="molecule type" value="Genomic_DNA"/>
</dbReference>
<dbReference type="PANTHER" id="PTHR10953">
    <property type="entry name" value="UBIQUITIN-ACTIVATING ENZYME E1"/>
    <property type="match status" value="1"/>
</dbReference>
<dbReference type="PANTHER" id="PTHR10953:SF162">
    <property type="entry name" value="SUMO-ACTIVATING ENZYME SUBUNIT 1"/>
    <property type="match status" value="1"/>
</dbReference>
<dbReference type="Pfam" id="PF00899">
    <property type="entry name" value="ThiF"/>
    <property type="match status" value="1"/>
</dbReference>
<sequence length="358" mass="41932">MEEHKPVERELTEEERQKYDRAGFIGHQVQKRLLASNILIINMTGSNTELAKNLILAGANITIVDNQVINDRDTDTNFLFTKQLLGEKRGKIAQEELKMINPLVKIDWLEQLPSEDDHVIWYQYNGLVTSTTDFDEMIKYDNFSRKNNIPYYNLVCCGYYGFMYVGLGQKFTYEREKKIILQIVFGKKLEDQDRYREFEEVIAHSVPLEETLNYNYKPQGMIINIIYYCILMMKKAQEIPELKAYDPYQPNDELLDRFTQIGKEIFRNANGKDATEEQVATFRNFARLYGVDYCPVYSVIGSVASQELIISTSRINEPALNWFCYDSEQCYGQVEVIQDIKSFQIRDLPERKQLIPKE</sequence>
<dbReference type="GO" id="GO:0031510">
    <property type="term" value="C:SUMO activating enzyme complex"/>
    <property type="evidence" value="ECO:0007669"/>
    <property type="project" value="TreeGrafter"/>
</dbReference>
<comment type="caution">
    <text evidence="2">The sequence shown here is derived from an EMBL/GenBank/DDBJ whole genome shotgun (WGS) entry which is preliminary data.</text>
</comment>
<dbReference type="GO" id="GO:0016925">
    <property type="term" value="P:protein sumoylation"/>
    <property type="evidence" value="ECO:0007669"/>
    <property type="project" value="TreeGrafter"/>
</dbReference>
<name>A0A8S1R6Y5_9CILI</name>
<gene>
    <name evidence="2" type="ORF">PSON_ATCC_30995.1.T1430128</name>
</gene>
<dbReference type="OrthoDB" id="412647at2759"/>
<keyword evidence="3" id="KW-1185">Reference proteome</keyword>
<reference evidence="2" key="1">
    <citation type="submission" date="2021-01" db="EMBL/GenBank/DDBJ databases">
        <authorList>
            <consortium name="Genoscope - CEA"/>
            <person name="William W."/>
        </authorList>
    </citation>
    <scope>NUCLEOTIDE SEQUENCE</scope>
</reference>
<dbReference type="InterPro" id="IPR045886">
    <property type="entry name" value="ThiF/MoeB/HesA"/>
</dbReference>
<organism evidence="2 3">
    <name type="scientific">Paramecium sonneborni</name>
    <dbReference type="NCBI Taxonomy" id="65129"/>
    <lineage>
        <taxon>Eukaryota</taxon>
        <taxon>Sar</taxon>
        <taxon>Alveolata</taxon>
        <taxon>Ciliophora</taxon>
        <taxon>Intramacronucleata</taxon>
        <taxon>Oligohymenophorea</taxon>
        <taxon>Peniculida</taxon>
        <taxon>Parameciidae</taxon>
        <taxon>Paramecium</taxon>
    </lineage>
</organism>
<feature type="domain" description="THIF-type NAD/FAD binding fold" evidence="1">
    <location>
        <begin position="24"/>
        <end position="321"/>
    </location>
</feature>
<dbReference type="InterPro" id="IPR000594">
    <property type="entry name" value="ThiF_NAD_FAD-bd"/>
</dbReference>
<evidence type="ECO:0000259" key="1">
    <source>
        <dbReference type="Pfam" id="PF00899"/>
    </source>
</evidence>
<evidence type="ECO:0000313" key="2">
    <source>
        <dbReference type="EMBL" id="CAD8123247.1"/>
    </source>
</evidence>
<dbReference type="GO" id="GO:0005737">
    <property type="term" value="C:cytoplasm"/>
    <property type="evidence" value="ECO:0007669"/>
    <property type="project" value="TreeGrafter"/>
</dbReference>
<protein>
    <recommendedName>
        <fullName evidence="1">THIF-type NAD/FAD binding fold domain-containing protein</fullName>
    </recommendedName>
</protein>
<accession>A0A8S1R6Y5</accession>
<dbReference type="GO" id="GO:0019948">
    <property type="term" value="F:SUMO activating enzyme activity"/>
    <property type="evidence" value="ECO:0007669"/>
    <property type="project" value="TreeGrafter"/>
</dbReference>
<evidence type="ECO:0000313" key="3">
    <source>
        <dbReference type="Proteomes" id="UP000692954"/>
    </source>
</evidence>
<proteinExistence type="predicted"/>
<dbReference type="AlphaFoldDB" id="A0A8S1R6Y5"/>